<comment type="caution">
    <text evidence="1">The sequence shown here is derived from an EMBL/GenBank/DDBJ whole genome shotgun (WGS) entry which is preliminary data.</text>
</comment>
<keyword evidence="2" id="KW-1185">Reference proteome</keyword>
<dbReference type="EMBL" id="JBDODL010000296">
    <property type="protein sequence ID" value="MES1919459.1"/>
    <property type="molecule type" value="Genomic_DNA"/>
</dbReference>
<organism evidence="1 2">
    <name type="scientific">Bonamia ostreae</name>
    <dbReference type="NCBI Taxonomy" id="126728"/>
    <lineage>
        <taxon>Eukaryota</taxon>
        <taxon>Sar</taxon>
        <taxon>Rhizaria</taxon>
        <taxon>Endomyxa</taxon>
        <taxon>Ascetosporea</taxon>
        <taxon>Haplosporida</taxon>
        <taxon>Bonamia</taxon>
    </lineage>
</organism>
<gene>
    <name evidence="1" type="ORF">MHBO_001289</name>
</gene>
<sequence length="290" mass="32964">MPDGENGVFGCKSVSEANKKHCNFNFENLIDLEYNVKSIGTDQTVKAQCSKINFKFHIGCYNGYIINTSSLLPITSWYCDNICNLASLNDFLGSKSALFLRNINFVEKSYFENSGIYGKVACAPKKMMNTFDSTLFDVECFEGNWIVSYGDSSSNCVEFCSLNEFENLLKKTNVLPKTKDCILNPELIQSGANIFERKCALICRYGYQSPNNNNLGEIECRNYRFIHISSEKVDTNPKIIIDSMCRDTKTKTCDYEALSSSEINEEREKTLRDYLKDCEGKEDEWGDCVV</sequence>
<reference evidence="1 2" key="1">
    <citation type="journal article" date="2024" name="BMC Biol.">
        <title>Comparative genomics of Ascetosporea gives new insight into the evolutionary basis for animal parasitism in Rhizaria.</title>
        <authorList>
            <person name="Hiltunen Thoren M."/>
            <person name="Onut-Brannstrom I."/>
            <person name="Alfjorden A."/>
            <person name="Peckova H."/>
            <person name="Swords F."/>
            <person name="Hooper C."/>
            <person name="Holzer A.S."/>
            <person name="Bass D."/>
            <person name="Burki F."/>
        </authorList>
    </citation>
    <scope>NUCLEOTIDE SEQUENCE [LARGE SCALE GENOMIC DNA]</scope>
    <source>
        <strain evidence="1">20-A016</strain>
    </source>
</reference>
<evidence type="ECO:0000313" key="1">
    <source>
        <dbReference type="EMBL" id="MES1919459.1"/>
    </source>
</evidence>
<name>A0ABV2AIF6_9EUKA</name>
<protein>
    <submittedName>
        <fullName evidence="1">Uncharacterized protein</fullName>
    </submittedName>
</protein>
<evidence type="ECO:0000313" key="2">
    <source>
        <dbReference type="Proteomes" id="UP001439008"/>
    </source>
</evidence>
<accession>A0ABV2AIF6</accession>
<dbReference type="Proteomes" id="UP001439008">
    <property type="component" value="Unassembled WGS sequence"/>
</dbReference>
<proteinExistence type="predicted"/>